<dbReference type="AlphaFoldDB" id="A0A0L0KR91"/>
<protein>
    <submittedName>
        <fullName evidence="1">Uncharacterized protein</fullName>
    </submittedName>
</protein>
<sequence>MSRVVAVVSEVAAHRLEALGPVARQAVAGLLKELEAAPRLGVLRHVWTDGQQEVYKTKLEPRDGMPGLAVAYVYLPQPPPAAAVIIAITPDDPADEPWL</sequence>
<gene>
    <name evidence="1" type="ORF">IQ63_00435</name>
</gene>
<dbReference type="RefSeq" id="WP_050368866.1">
    <property type="nucleotide sequence ID" value="NZ_KQ257790.1"/>
</dbReference>
<dbReference type="OrthoDB" id="4324768at2"/>
<dbReference type="PATRIC" id="fig|42234.21.peg.93"/>
<organism evidence="1 2">
    <name type="scientific">Streptomyces acidiscabies</name>
    <dbReference type="NCBI Taxonomy" id="42234"/>
    <lineage>
        <taxon>Bacteria</taxon>
        <taxon>Bacillati</taxon>
        <taxon>Actinomycetota</taxon>
        <taxon>Actinomycetes</taxon>
        <taxon>Kitasatosporales</taxon>
        <taxon>Streptomycetaceae</taxon>
        <taxon>Streptomyces</taxon>
    </lineage>
</organism>
<evidence type="ECO:0000313" key="1">
    <source>
        <dbReference type="EMBL" id="KND40358.1"/>
    </source>
</evidence>
<accession>A0A0L0KR91</accession>
<comment type="caution">
    <text evidence="1">The sequence shown here is derived from an EMBL/GenBank/DDBJ whole genome shotgun (WGS) entry which is preliminary data.</text>
</comment>
<evidence type="ECO:0000313" key="2">
    <source>
        <dbReference type="Proteomes" id="UP000037151"/>
    </source>
</evidence>
<reference evidence="2" key="1">
    <citation type="submission" date="2014-07" db="EMBL/GenBank/DDBJ databases">
        <title>Genome sequencing of plant-pathogenic Streptomyces species.</title>
        <authorList>
            <person name="Harrison J."/>
            <person name="Sapp M."/>
            <person name="Thwaites R."/>
            <person name="Studholme D.J."/>
        </authorList>
    </citation>
    <scope>NUCLEOTIDE SEQUENCE [LARGE SCALE GENOMIC DNA]</scope>
    <source>
        <strain evidence="2">NCPPB 4445</strain>
    </source>
</reference>
<dbReference type="Proteomes" id="UP000037151">
    <property type="component" value="Unassembled WGS sequence"/>
</dbReference>
<name>A0A0L0KR91_9ACTN</name>
<dbReference type="EMBL" id="JPPY01000002">
    <property type="protein sequence ID" value="KND40358.1"/>
    <property type="molecule type" value="Genomic_DNA"/>
</dbReference>
<proteinExistence type="predicted"/>